<dbReference type="AlphaFoldDB" id="A0A5C8F4K1"/>
<dbReference type="EMBL" id="SAYG01000006">
    <property type="protein sequence ID" value="TXJ45235.1"/>
    <property type="molecule type" value="Genomic_DNA"/>
</dbReference>
<dbReference type="InterPro" id="IPR029044">
    <property type="entry name" value="Nucleotide-diphossugar_trans"/>
</dbReference>
<dbReference type="Gene3D" id="3.90.550.10">
    <property type="entry name" value="Spore Coat Polysaccharide Biosynthesis Protein SpsA, Chain A"/>
    <property type="match status" value="1"/>
</dbReference>
<organism evidence="1 2">
    <name type="scientific">Brachyspira aalborgi</name>
    <dbReference type="NCBI Taxonomy" id="29522"/>
    <lineage>
        <taxon>Bacteria</taxon>
        <taxon>Pseudomonadati</taxon>
        <taxon>Spirochaetota</taxon>
        <taxon>Spirochaetia</taxon>
        <taxon>Brachyspirales</taxon>
        <taxon>Brachyspiraceae</taxon>
        <taxon>Brachyspira</taxon>
    </lineage>
</organism>
<proteinExistence type="predicted"/>
<protein>
    <submittedName>
        <fullName evidence="1">Glycosyltransferase family 8 protein</fullName>
    </submittedName>
</protein>
<dbReference type="SUPFAM" id="SSF53448">
    <property type="entry name" value="Nucleotide-diphospho-sugar transferases"/>
    <property type="match status" value="1"/>
</dbReference>
<name>A0A5C8F4K1_9SPIR</name>
<evidence type="ECO:0000313" key="2">
    <source>
        <dbReference type="Proteomes" id="UP000324574"/>
    </source>
</evidence>
<evidence type="ECO:0000313" key="1">
    <source>
        <dbReference type="EMBL" id="TXJ45235.1"/>
    </source>
</evidence>
<accession>A0A5C8F4K1</accession>
<feature type="non-terminal residue" evidence="1">
    <location>
        <position position="43"/>
    </location>
</feature>
<dbReference type="GO" id="GO:0016740">
    <property type="term" value="F:transferase activity"/>
    <property type="evidence" value="ECO:0007669"/>
    <property type="project" value="UniProtKB-KW"/>
</dbReference>
<gene>
    <name evidence="1" type="ORF">EPJ70_02280</name>
</gene>
<dbReference type="Proteomes" id="UP000324574">
    <property type="component" value="Unassembled WGS sequence"/>
</dbReference>
<comment type="caution">
    <text evidence="1">The sequence shown here is derived from an EMBL/GenBank/DDBJ whole genome shotgun (WGS) entry which is preliminary data.</text>
</comment>
<reference evidence="1 2" key="1">
    <citation type="journal article" date="1992" name="Lakartidningen">
        <title>[Penicillin V and not amoxicillin is the first choice preparation in acute otitis].</title>
        <authorList>
            <person name="Kamme C."/>
            <person name="Lundgren K."/>
            <person name="Prellner K."/>
        </authorList>
    </citation>
    <scope>NUCLEOTIDE SEQUENCE [LARGE SCALE GENOMIC DNA]</scope>
    <source>
        <strain evidence="1 2">PC3714II</strain>
    </source>
</reference>
<sequence length="43" mass="4929">MNIFFTVNDSYTKYLSVSMASILYNLDKKQTINFFILDGGISD</sequence>
<keyword evidence="1" id="KW-0808">Transferase</keyword>